<feature type="binding site" evidence="5">
    <location>
        <position position="288"/>
    </location>
    <ligand>
        <name>glyoxylate</name>
        <dbReference type="ChEBI" id="CHEBI:36655"/>
    </ligand>
</feature>
<feature type="domain" description="FMN hydroxy acid dehydrogenase" evidence="6">
    <location>
        <begin position="24"/>
        <end position="390"/>
    </location>
</feature>
<dbReference type="GO" id="GO:0010181">
    <property type="term" value="F:FMN binding"/>
    <property type="evidence" value="ECO:0007669"/>
    <property type="project" value="InterPro"/>
</dbReference>
<dbReference type="PIRSF" id="PIRSF000138">
    <property type="entry name" value="Al-hdrx_acd_dh"/>
    <property type="match status" value="1"/>
</dbReference>
<dbReference type="PROSITE" id="PS00557">
    <property type="entry name" value="FMN_HYDROXY_ACID_DH_1"/>
    <property type="match status" value="1"/>
</dbReference>
<dbReference type="CDD" id="cd02809">
    <property type="entry name" value="alpha_hydroxyacid_oxid_FMN"/>
    <property type="match status" value="1"/>
</dbReference>
<dbReference type="InterPro" id="IPR008259">
    <property type="entry name" value="FMN_hydac_DH_AS"/>
</dbReference>
<dbReference type="InterPro" id="IPR000262">
    <property type="entry name" value="FMN-dep_DH"/>
</dbReference>
<accession>A0A836CMB2</accession>
<dbReference type="AlphaFoldDB" id="A0A836CMB2"/>
<feature type="binding site" evidence="5">
    <location>
        <position position="154"/>
    </location>
    <ligand>
        <name>FMN</name>
        <dbReference type="ChEBI" id="CHEBI:58210"/>
    </ligand>
</feature>
<name>A0A836CMB2_9STRA</name>
<keyword evidence="8" id="KW-1185">Reference proteome</keyword>
<feature type="active site" description="Proton acceptor" evidence="4">
    <location>
        <position position="285"/>
    </location>
</feature>
<comment type="cofactor">
    <cofactor evidence="1">
        <name>FMN</name>
        <dbReference type="ChEBI" id="CHEBI:58210"/>
    </cofactor>
</comment>
<keyword evidence="2" id="KW-0560">Oxidoreductase</keyword>
<dbReference type="GO" id="GO:0005737">
    <property type="term" value="C:cytoplasm"/>
    <property type="evidence" value="ECO:0007669"/>
    <property type="project" value="UniProtKB-ARBA"/>
</dbReference>
<dbReference type="Pfam" id="PF01070">
    <property type="entry name" value="FMN_dh"/>
    <property type="match status" value="1"/>
</dbReference>
<dbReference type="Gene3D" id="3.20.20.70">
    <property type="entry name" value="Aldolase class I"/>
    <property type="match status" value="1"/>
</dbReference>
<dbReference type="GO" id="GO:0016491">
    <property type="term" value="F:oxidoreductase activity"/>
    <property type="evidence" value="ECO:0007669"/>
    <property type="project" value="UniProtKB-KW"/>
</dbReference>
<evidence type="ECO:0000259" key="6">
    <source>
        <dbReference type="PROSITE" id="PS51349"/>
    </source>
</evidence>
<evidence type="ECO:0000256" key="3">
    <source>
        <dbReference type="ARBA" id="ARBA00024042"/>
    </source>
</evidence>
<dbReference type="PANTHER" id="PTHR10578">
    <property type="entry name" value="S -2-HYDROXY-ACID OXIDASE-RELATED"/>
    <property type="match status" value="1"/>
</dbReference>
<feature type="binding site" evidence="5">
    <location>
        <position position="285"/>
    </location>
    <ligand>
        <name>glyoxylate</name>
        <dbReference type="ChEBI" id="CHEBI:36655"/>
    </ligand>
</feature>
<feature type="binding site" evidence="5">
    <location>
        <position position="50"/>
    </location>
    <ligand>
        <name>glyoxylate</name>
        <dbReference type="ChEBI" id="CHEBI:36655"/>
    </ligand>
</feature>
<feature type="binding site" evidence="5">
    <location>
        <begin position="103"/>
        <end position="105"/>
    </location>
    <ligand>
        <name>FMN</name>
        <dbReference type="ChEBI" id="CHEBI:58210"/>
    </ligand>
</feature>
<keyword evidence="5" id="KW-0285">Flavoprotein</keyword>
<feature type="binding site" evidence="5">
    <location>
        <position position="283"/>
    </location>
    <ligand>
        <name>FMN</name>
        <dbReference type="ChEBI" id="CHEBI:58210"/>
    </ligand>
</feature>
<protein>
    <submittedName>
        <fullName evidence="7">Glycolate oxidase</fullName>
    </submittedName>
</protein>
<sequence length="397" mass="42778">MADGHDAMVLPVGPSTQAPMAPQMAGWEPVSVREYEKAAEMMLPKNAFDYYASGANDMITLRENRAAFSRLRIRPRIMRDVSSTSNKTTVLGIPVNSPICIAPSAMQRMAHDDGEKATSAAAGKSNTLMTLSSWSTTPLEEVAAAYPGGPRWFQLYVYKDRKLTAELVKRAEASGYTALAVTVDTPVLGRREADVRNRFKLPVHLTMGNFIGAGGAHAEGTKDGGKDSGLSAYVASLIDRTLSWDDIRWLRSITKLAIVVKGVMTAEDAREALRYGVDAIWVSNHGARQLDTVSSTIEALPEVVAAVAGKVEVYLDGGVTRGTDVFKALAMGARAVFIGRPVLWGLAHSGEDGVAAVLRLMNEELTMALQLAGCTSVDEIQKSMVVHQTAYYTPSKL</sequence>
<feature type="binding site" evidence="5">
    <location>
        <position position="191"/>
    </location>
    <ligand>
        <name>glyoxylate</name>
        <dbReference type="ChEBI" id="CHEBI:36655"/>
    </ligand>
</feature>
<dbReference type="OrthoDB" id="25826at2759"/>
<dbReference type="Proteomes" id="UP000664859">
    <property type="component" value="Unassembled WGS sequence"/>
</dbReference>
<feature type="binding site" evidence="5">
    <location>
        <position position="182"/>
    </location>
    <ligand>
        <name>FMN</name>
        <dbReference type="ChEBI" id="CHEBI:58210"/>
    </ligand>
</feature>
<comment type="similarity">
    <text evidence="3">Belongs to the FMN-dependent alpha-hydroxy acid dehydrogenase family.</text>
</comment>
<feature type="binding site" evidence="5">
    <location>
        <position position="132"/>
    </location>
    <ligand>
        <name>glyoxylate</name>
        <dbReference type="ChEBI" id="CHEBI:36655"/>
    </ligand>
</feature>
<reference evidence="7" key="1">
    <citation type="submission" date="2021-02" db="EMBL/GenBank/DDBJ databases">
        <title>First Annotated Genome of the Yellow-green Alga Tribonema minus.</title>
        <authorList>
            <person name="Mahan K.M."/>
        </authorList>
    </citation>
    <scope>NUCLEOTIDE SEQUENCE</scope>
    <source>
        <strain evidence="7">UTEX B ZZ1240</strain>
    </source>
</reference>
<proteinExistence type="inferred from homology"/>
<evidence type="ECO:0000256" key="2">
    <source>
        <dbReference type="ARBA" id="ARBA00023002"/>
    </source>
</evidence>
<dbReference type="PROSITE" id="PS51349">
    <property type="entry name" value="FMN_HYDROXY_ACID_DH_2"/>
    <property type="match status" value="1"/>
</dbReference>
<dbReference type="SUPFAM" id="SSF51395">
    <property type="entry name" value="FMN-linked oxidoreductases"/>
    <property type="match status" value="1"/>
</dbReference>
<comment type="caution">
    <text evidence="7">The sequence shown here is derived from an EMBL/GenBank/DDBJ whole genome shotgun (WGS) entry which is preliminary data.</text>
</comment>
<dbReference type="EMBL" id="JAFCMP010000014">
    <property type="protein sequence ID" value="KAG5191830.1"/>
    <property type="molecule type" value="Genomic_DNA"/>
</dbReference>
<dbReference type="InterPro" id="IPR013785">
    <property type="entry name" value="Aldolase_TIM"/>
</dbReference>
<feature type="binding site" evidence="5">
    <location>
        <position position="156"/>
    </location>
    <ligand>
        <name>glyoxylate</name>
        <dbReference type="ChEBI" id="CHEBI:36655"/>
    </ligand>
</feature>
<gene>
    <name evidence="7" type="ORF">JKP88DRAFT_191408</name>
</gene>
<feature type="binding site" evidence="5">
    <location>
        <begin position="339"/>
        <end position="340"/>
    </location>
    <ligand>
        <name>FMN</name>
        <dbReference type="ChEBI" id="CHEBI:58210"/>
    </ligand>
</feature>
<evidence type="ECO:0000256" key="5">
    <source>
        <dbReference type="PIRSR" id="PIRSR000138-2"/>
    </source>
</evidence>
<keyword evidence="5" id="KW-0288">FMN</keyword>
<evidence type="ECO:0000256" key="1">
    <source>
        <dbReference type="ARBA" id="ARBA00001917"/>
    </source>
</evidence>
<dbReference type="PANTHER" id="PTHR10578:SF149">
    <property type="entry name" value="2-HYDROXYACID OXIDASE 2"/>
    <property type="match status" value="1"/>
</dbReference>
<evidence type="ECO:0000256" key="4">
    <source>
        <dbReference type="PIRSR" id="PIRSR000138-1"/>
    </source>
</evidence>
<dbReference type="InterPro" id="IPR037396">
    <property type="entry name" value="FMN_HAD"/>
</dbReference>
<evidence type="ECO:0000313" key="8">
    <source>
        <dbReference type="Proteomes" id="UP000664859"/>
    </source>
</evidence>
<dbReference type="InterPro" id="IPR012133">
    <property type="entry name" value="Alpha-hydoxy_acid_DH_FMN"/>
</dbReference>
<feature type="binding site" evidence="5">
    <location>
        <position position="261"/>
    </location>
    <ligand>
        <name>FMN</name>
        <dbReference type="ChEBI" id="CHEBI:58210"/>
    </ligand>
</feature>
<dbReference type="FunFam" id="3.20.20.70:FF:000056">
    <property type="entry name" value="hydroxyacid oxidase 2"/>
    <property type="match status" value="1"/>
</dbReference>
<organism evidence="7 8">
    <name type="scientific">Tribonema minus</name>
    <dbReference type="NCBI Taxonomy" id="303371"/>
    <lineage>
        <taxon>Eukaryota</taxon>
        <taxon>Sar</taxon>
        <taxon>Stramenopiles</taxon>
        <taxon>Ochrophyta</taxon>
        <taxon>PX clade</taxon>
        <taxon>Xanthophyceae</taxon>
        <taxon>Tribonematales</taxon>
        <taxon>Tribonemataceae</taxon>
        <taxon>Tribonema</taxon>
    </lineage>
</organism>
<evidence type="ECO:0000313" key="7">
    <source>
        <dbReference type="EMBL" id="KAG5191830.1"/>
    </source>
</evidence>